<evidence type="ECO:0000256" key="1">
    <source>
        <dbReference type="SAM" id="Phobius"/>
    </source>
</evidence>
<protein>
    <submittedName>
        <fullName evidence="2">Uncharacterized protein</fullName>
    </submittedName>
</protein>
<dbReference type="AlphaFoldDB" id="A0A841FD79"/>
<keyword evidence="1" id="KW-1133">Transmembrane helix</keyword>
<dbReference type="EMBL" id="JACHGT010000003">
    <property type="protein sequence ID" value="MBB6033764.1"/>
    <property type="molecule type" value="Genomic_DNA"/>
</dbReference>
<evidence type="ECO:0000313" key="3">
    <source>
        <dbReference type="Proteomes" id="UP000548476"/>
    </source>
</evidence>
<sequence length="65" mass="6859">MATRFVKTIMWTVLAGVFVGLTWFSSFGSGLLWAACGVALTVVAAGLAGLVAWNMPDPPDISEEK</sequence>
<evidence type="ECO:0000313" key="2">
    <source>
        <dbReference type="EMBL" id="MBB6033764.1"/>
    </source>
</evidence>
<accession>A0A841FD79</accession>
<name>A0A841FD79_9ACTN</name>
<feature type="transmembrane region" description="Helical" evidence="1">
    <location>
        <begin position="5"/>
        <end position="25"/>
    </location>
</feature>
<dbReference type="Proteomes" id="UP000548476">
    <property type="component" value="Unassembled WGS sequence"/>
</dbReference>
<organism evidence="2 3">
    <name type="scientific">Phytomonospora endophytica</name>
    <dbReference type="NCBI Taxonomy" id="714109"/>
    <lineage>
        <taxon>Bacteria</taxon>
        <taxon>Bacillati</taxon>
        <taxon>Actinomycetota</taxon>
        <taxon>Actinomycetes</taxon>
        <taxon>Micromonosporales</taxon>
        <taxon>Micromonosporaceae</taxon>
        <taxon>Phytomonospora</taxon>
    </lineage>
</organism>
<gene>
    <name evidence="2" type="ORF">HNR73_001614</name>
</gene>
<reference evidence="2 3" key="1">
    <citation type="submission" date="2020-08" db="EMBL/GenBank/DDBJ databases">
        <title>Genomic Encyclopedia of Type Strains, Phase IV (KMG-IV): sequencing the most valuable type-strain genomes for metagenomic binning, comparative biology and taxonomic classification.</title>
        <authorList>
            <person name="Goeker M."/>
        </authorList>
    </citation>
    <scope>NUCLEOTIDE SEQUENCE [LARGE SCALE GENOMIC DNA]</scope>
    <source>
        <strain evidence="2 3">YIM 65646</strain>
    </source>
</reference>
<keyword evidence="3" id="KW-1185">Reference proteome</keyword>
<dbReference type="RefSeq" id="WP_184786628.1">
    <property type="nucleotide sequence ID" value="NZ_BONT01000013.1"/>
</dbReference>
<keyword evidence="1" id="KW-0812">Transmembrane</keyword>
<feature type="transmembrane region" description="Helical" evidence="1">
    <location>
        <begin position="31"/>
        <end position="53"/>
    </location>
</feature>
<comment type="caution">
    <text evidence="2">The sequence shown here is derived from an EMBL/GenBank/DDBJ whole genome shotgun (WGS) entry which is preliminary data.</text>
</comment>
<keyword evidence="1" id="KW-0472">Membrane</keyword>
<proteinExistence type="predicted"/>